<evidence type="ECO:0000313" key="1">
    <source>
        <dbReference type="EMBL" id="QCP50121.1"/>
    </source>
</evidence>
<gene>
    <name evidence="1" type="ORF">FAZ95_13620</name>
</gene>
<proteinExistence type="predicted"/>
<organism evidence="1 2">
    <name type="scientific">Trinickia violacea</name>
    <dbReference type="NCBI Taxonomy" id="2571746"/>
    <lineage>
        <taxon>Bacteria</taxon>
        <taxon>Pseudomonadati</taxon>
        <taxon>Pseudomonadota</taxon>
        <taxon>Betaproteobacteria</taxon>
        <taxon>Burkholderiales</taxon>
        <taxon>Burkholderiaceae</taxon>
        <taxon>Trinickia</taxon>
    </lineage>
</organism>
<accession>A0A4P8IPR9</accession>
<keyword evidence="2" id="KW-1185">Reference proteome</keyword>
<dbReference type="Proteomes" id="UP000298656">
    <property type="component" value="Chromosome 1"/>
</dbReference>
<dbReference type="KEGG" id="tvl:FAZ95_13620"/>
<protein>
    <submittedName>
        <fullName evidence="1">Uncharacterized protein</fullName>
    </submittedName>
</protein>
<name>A0A4P8IPR9_9BURK</name>
<evidence type="ECO:0000313" key="2">
    <source>
        <dbReference type="Proteomes" id="UP000298656"/>
    </source>
</evidence>
<dbReference type="AlphaFoldDB" id="A0A4P8IPR9"/>
<dbReference type="EMBL" id="CP040077">
    <property type="protein sequence ID" value="QCP50121.1"/>
    <property type="molecule type" value="Genomic_DNA"/>
</dbReference>
<reference evidence="1 2" key="1">
    <citation type="submission" date="2019-05" db="EMBL/GenBank/DDBJ databases">
        <title>Burkholderia sp. DHOD12, isolated from subtropical forest soil.</title>
        <authorList>
            <person name="Gao Z.-H."/>
            <person name="Qiu L.-H."/>
        </authorList>
    </citation>
    <scope>NUCLEOTIDE SEQUENCE [LARGE SCALE GENOMIC DNA]</scope>
    <source>
        <strain evidence="1 2">DHOD12</strain>
    </source>
</reference>
<dbReference type="RefSeq" id="WP_137332940.1">
    <property type="nucleotide sequence ID" value="NZ_CP040077.1"/>
</dbReference>
<sequence>MRLLLIVVGMCPLALILLFAFARRVDPLSGRLRKRSDARRSDAQLGSALYGGASRPVVAPSWPLDVSSEEAYASDEAGAGFCQRAGR</sequence>